<dbReference type="EC" id="3.4.19.12" evidence="2"/>
<dbReference type="InterPro" id="IPR040053">
    <property type="entry name" value="JOSD1/2"/>
</dbReference>
<evidence type="ECO:0000256" key="3">
    <source>
        <dbReference type="ARBA" id="ARBA00022670"/>
    </source>
</evidence>
<feature type="active site" evidence="6">
    <location>
        <position position="117"/>
    </location>
</feature>
<dbReference type="Pfam" id="PF02099">
    <property type="entry name" value="Josephin"/>
    <property type="match status" value="1"/>
</dbReference>
<evidence type="ECO:0000256" key="5">
    <source>
        <dbReference type="ARBA" id="ARBA00022801"/>
    </source>
</evidence>
<sequence length="174" mass="21045">MQKPQFKHQTQQFRRCGLHAVNNLLQVEKYTWLDFQNIAEEIQKETNLSHHTFFIGNYDFNVLERVLYKESLEIVWIKQNQKIDENLIADPQVFGFVVSMTKQLSIFERFCQWDPRHWISIRKIVKPDGDFQFYYHDSQLKSPQIKETPDMIQQLIELQKQKNENNFILLVKKI</sequence>
<dbReference type="PROSITE" id="PS50957">
    <property type="entry name" value="JOSEPHIN"/>
    <property type="match status" value="1"/>
</dbReference>
<dbReference type="GO" id="GO:0016579">
    <property type="term" value="P:protein deubiquitination"/>
    <property type="evidence" value="ECO:0007669"/>
    <property type="project" value="InterPro"/>
</dbReference>
<evidence type="ECO:0000256" key="6">
    <source>
        <dbReference type="PROSITE-ProRule" id="PRU00331"/>
    </source>
</evidence>
<dbReference type="EMBL" id="CAJJDP010000065">
    <property type="protein sequence ID" value="CAD8175980.1"/>
    <property type="molecule type" value="Genomic_DNA"/>
</dbReference>
<feature type="domain" description="Josephin" evidence="7">
    <location>
        <begin position="3"/>
        <end position="174"/>
    </location>
</feature>
<evidence type="ECO:0000256" key="4">
    <source>
        <dbReference type="ARBA" id="ARBA00022786"/>
    </source>
</evidence>
<organism evidence="8 9">
    <name type="scientific">Paramecium octaurelia</name>
    <dbReference type="NCBI Taxonomy" id="43137"/>
    <lineage>
        <taxon>Eukaryota</taxon>
        <taxon>Sar</taxon>
        <taxon>Alveolata</taxon>
        <taxon>Ciliophora</taxon>
        <taxon>Intramacronucleata</taxon>
        <taxon>Oligohymenophorea</taxon>
        <taxon>Peniculida</taxon>
        <taxon>Parameciidae</taxon>
        <taxon>Paramecium</taxon>
    </lineage>
</organism>
<dbReference type="Proteomes" id="UP000683925">
    <property type="component" value="Unassembled WGS sequence"/>
</dbReference>
<proteinExistence type="predicted"/>
<keyword evidence="3" id="KW-0645">Protease</keyword>
<dbReference type="GO" id="GO:0006508">
    <property type="term" value="P:proteolysis"/>
    <property type="evidence" value="ECO:0007669"/>
    <property type="project" value="UniProtKB-KW"/>
</dbReference>
<evidence type="ECO:0000256" key="1">
    <source>
        <dbReference type="ARBA" id="ARBA00000707"/>
    </source>
</evidence>
<evidence type="ECO:0000256" key="2">
    <source>
        <dbReference type="ARBA" id="ARBA00012759"/>
    </source>
</evidence>
<dbReference type="GO" id="GO:0004843">
    <property type="term" value="F:cysteine-type deubiquitinase activity"/>
    <property type="evidence" value="ECO:0007669"/>
    <property type="project" value="UniProtKB-EC"/>
</dbReference>
<feature type="active site" evidence="6">
    <location>
        <position position="16"/>
    </location>
</feature>
<accession>A0A8S1VFG0</accession>
<dbReference type="PANTHER" id="PTHR13291:SF0">
    <property type="entry name" value="JOSEPHIN-LIKE PROTEIN"/>
    <property type="match status" value="1"/>
</dbReference>
<dbReference type="OMA" id="NCSPLMN"/>
<comment type="catalytic activity">
    <reaction evidence="1">
        <text>Thiol-dependent hydrolysis of ester, thioester, amide, peptide and isopeptide bonds formed by the C-terminal Gly of ubiquitin (a 76-residue protein attached to proteins as an intracellular targeting signal).</text>
        <dbReference type="EC" id="3.4.19.12"/>
    </reaction>
</comment>
<dbReference type="OrthoDB" id="298092at2759"/>
<feature type="active site" evidence="6">
    <location>
        <position position="137"/>
    </location>
</feature>
<evidence type="ECO:0000259" key="7">
    <source>
        <dbReference type="PROSITE" id="PS50957"/>
    </source>
</evidence>
<gene>
    <name evidence="8" type="ORF">POCTA_138.1.T0660158</name>
</gene>
<dbReference type="AlphaFoldDB" id="A0A8S1VFG0"/>
<keyword evidence="4" id="KW-0833">Ubl conjugation pathway</keyword>
<keyword evidence="5 6" id="KW-0378">Hydrolase</keyword>
<dbReference type="PANTHER" id="PTHR13291">
    <property type="entry name" value="JOSEPHIN 1, 2"/>
    <property type="match status" value="1"/>
</dbReference>
<comment type="caution">
    <text evidence="8">The sequence shown here is derived from an EMBL/GenBank/DDBJ whole genome shotgun (WGS) entry which is preliminary data.</text>
</comment>
<dbReference type="SMART" id="SM01246">
    <property type="entry name" value="Josephin"/>
    <property type="match status" value="1"/>
</dbReference>
<evidence type="ECO:0000313" key="9">
    <source>
        <dbReference type="Proteomes" id="UP000683925"/>
    </source>
</evidence>
<keyword evidence="9" id="KW-1185">Reference proteome</keyword>
<evidence type="ECO:0000313" key="8">
    <source>
        <dbReference type="EMBL" id="CAD8175980.1"/>
    </source>
</evidence>
<protein>
    <recommendedName>
        <fullName evidence="2">ubiquitinyl hydrolase 1</fullName>
        <ecNumber evidence="2">3.4.19.12</ecNumber>
    </recommendedName>
</protein>
<reference evidence="8" key="1">
    <citation type="submission" date="2021-01" db="EMBL/GenBank/DDBJ databases">
        <authorList>
            <consortium name="Genoscope - CEA"/>
            <person name="William W."/>
        </authorList>
    </citation>
    <scope>NUCLEOTIDE SEQUENCE</scope>
</reference>
<dbReference type="InterPro" id="IPR006155">
    <property type="entry name" value="Josephin"/>
</dbReference>
<name>A0A8S1VFG0_PAROT</name>